<dbReference type="AlphaFoldDB" id="A0A1L9T5J4"/>
<dbReference type="PANTHER" id="PTHR24126">
    <property type="entry name" value="ANKYRIN REPEAT, PH AND SEC7 DOMAIN CONTAINING PROTEIN SECG-RELATED"/>
    <property type="match status" value="1"/>
</dbReference>
<dbReference type="PROSITE" id="PS50088">
    <property type="entry name" value="ANK_REPEAT"/>
    <property type="match status" value="5"/>
</dbReference>
<feature type="repeat" description="ANK" evidence="3">
    <location>
        <begin position="585"/>
        <end position="617"/>
    </location>
</feature>
<proteinExistence type="predicted"/>
<dbReference type="VEuPathDB" id="FungiDB:ASPSYDRAFT_93619"/>
<evidence type="ECO:0000256" key="1">
    <source>
        <dbReference type="ARBA" id="ARBA00022737"/>
    </source>
</evidence>
<evidence type="ECO:0000256" key="3">
    <source>
        <dbReference type="PROSITE-ProRule" id="PRU00023"/>
    </source>
</evidence>
<evidence type="ECO:0000313" key="5">
    <source>
        <dbReference type="EMBL" id="OJJ54714.1"/>
    </source>
</evidence>
<sequence>MDSLLCLPNEVFLEISTYYHDRERSRHSGLAALSQLARTCRRLHDLLNPVLYRRNVRNALLFSVGYNVGGKNNQATRERVFQYTIPTQHDLTLALKTACKYGHAATVRILLAWGAAPNGLRCRRHSSYKPLATAAIWRRLEIVEILLSSGARPTDYPPRLIAKIISHCTQSPTYKDPTEGRFRRPMDDPRILQLLVQHGMYIEPDSDILELALRDGAPLATIGVLLDLGLDPNQPAAVERRPLQRVVMQTNREFEEDCVEAIYKCAQHGADFNARFPSGDTVLHKAVGAELPVVIRALINAGADVNARDGSGRTPLNTQDRPPGEDYPDVLRALLEGGADMAILDNQGEENVLNHAMVHYNYESIRVLLDHGLEMGPAVDVSLLMVAAVFLQDVAAVRRLVHGFPEHSLNSKMEPYGRTPLQRATWVGNDEIISTLLLHRHTVDIQNLDGDSALHIAMRGGTESRARLLIQAECSKEFLNTLNKSFRTPLSIAVQDQPLGVIEALLDMGCDPLTCPDFQRESLLHHAVRRPDPAITKLLLERGAARGVNSFAGETAFGSAIRRGREDIVQLFLEHGESPNNRNEHGNTGLMVAVLAGTLPLVKKLVAAGADLEAENDSGLRKGSTALMMAMDGPNPDIAQFLFDSGASATGTAKRGTSLLVRAIQRKWRGLALDMLKRHGSALDIEALPSKGIKRTALSWAASLGYVEIVRELLRLGADPAHCDPDGRSALYWATYGGNKEIICSIVERMQRNGCMDIQADILEEVVRHRRDTFKP</sequence>
<organism evidence="5 6">
    <name type="scientific">Aspergillus sydowii CBS 593.65</name>
    <dbReference type="NCBI Taxonomy" id="1036612"/>
    <lineage>
        <taxon>Eukaryota</taxon>
        <taxon>Fungi</taxon>
        <taxon>Dikarya</taxon>
        <taxon>Ascomycota</taxon>
        <taxon>Pezizomycotina</taxon>
        <taxon>Eurotiomycetes</taxon>
        <taxon>Eurotiomycetidae</taxon>
        <taxon>Eurotiales</taxon>
        <taxon>Aspergillaceae</taxon>
        <taxon>Aspergillus</taxon>
        <taxon>Aspergillus subgen. Nidulantes</taxon>
    </lineage>
</organism>
<evidence type="ECO:0000313" key="6">
    <source>
        <dbReference type="Proteomes" id="UP000184356"/>
    </source>
</evidence>
<dbReference type="InterPro" id="IPR002110">
    <property type="entry name" value="Ankyrin_rpt"/>
</dbReference>
<dbReference type="Pfam" id="PF12796">
    <property type="entry name" value="Ank_2"/>
    <property type="match status" value="4"/>
</dbReference>
<dbReference type="STRING" id="1036612.A0A1L9T5J4"/>
<dbReference type="RefSeq" id="XP_040698520.1">
    <property type="nucleotide sequence ID" value="XM_040852864.1"/>
</dbReference>
<feature type="repeat" description="ANK" evidence="3">
    <location>
        <begin position="552"/>
        <end position="584"/>
    </location>
</feature>
<dbReference type="PROSITE" id="PS50297">
    <property type="entry name" value="ANK_REP_REGION"/>
    <property type="match status" value="3"/>
</dbReference>
<evidence type="ECO:0000256" key="2">
    <source>
        <dbReference type="ARBA" id="ARBA00023043"/>
    </source>
</evidence>
<feature type="repeat" description="ANK" evidence="3">
    <location>
        <begin position="311"/>
        <end position="346"/>
    </location>
</feature>
<dbReference type="Gene3D" id="1.25.40.20">
    <property type="entry name" value="Ankyrin repeat-containing domain"/>
    <property type="match status" value="3"/>
</dbReference>
<dbReference type="InterPro" id="IPR036770">
    <property type="entry name" value="Ankyrin_rpt-contain_sf"/>
</dbReference>
<feature type="repeat" description="ANK" evidence="3">
    <location>
        <begin position="693"/>
        <end position="725"/>
    </location>
</feature>
<dbReference type="EMBL" id="KV878594">
    <property type="protein sequence ID" value="OJJ54714.1"/>
    <property type="molecule type" value="Genomic_DNA"/>
</dbReference>
<evidence type="ECO:0000256" key="4">
    <source>
        <dbReference type="SAM" id="MobiDB-lite"/>
    </source>
</evidence>
<dbReference type="Pfam" id="PF00023">
    <property type="entry name" value="Ank"/>
    <property type="match status" value="1"/>
</dbReference>
<keyword evidence="1" id="KW-0677">Repeat</keyword>
<protein>
    <submittedName>
        <fullName evidence="5">Uncharacterized protein</fullName>
    </submittedName>
</protein>
<dbReference type="Proteomes" id="UP000184356">
    <property type="component" value="Unassembled WGS sequence"/>
</dbReference>
<keyword evidence="2 3" id="KW-0040">ANK repeat</keyword>
<dbReference type="SMART" id="SM00248">
    <property type="entry name" value="ANK"/>
    <property type="match status" value="13"/>
</dbReference>
<dbReference type="PANTHER" id="PTHR24126:SF14">
    <property type="entry name" value="ANK_REP_REGION DOMAIN-CONTAINING PROTEIN"/>
    <property type="match status" value="1"/>
</dbReference>
<gene>
    <name evidence="5" type="ORF">ASPSYDRAFT_93619</name>
</gene>
<name>A0A1L9T5J4_9EURO</name>
<reference evidence="6" key="1">
    <citation type="journal article" date="2017" name="Genome Biol.">
        <title>Comparative genomics reveals high biological diversity and specific adaptations in the industrially and medically important fungal genus Aspergillus.</title>
        <authorList>
            <person name="de Vries R.P."/>
            <person name="Riley R."/>
            <person name="Wiebenga A."/>
            <person name="Aguilar-Osorio G."/>
            <person name="Amillis S."/>
            <person name="Uchima C.A."/>
            <person name="Anderluh G."/>
            <person name="Asadollahi M."/>
            <person name="Askin M."/>
            <person name="Barry K."/>
            <person name="Battaglia E."/>
            <person name="Bayram O."/>
            <person name="Benocci T."/>
            <person name="Braus-Stromeyer S.A."/>
            <person name="Caldana C."/>
            <person name="Canovas D."/>
            <person name="Cerqueira G.C."/>
            <person name="Chen F."/>
            <person name="Chen W."/>
            <person name="Choi C."/>
            <person name="Clum A."/>
            <person name="Dos Santos R.A."/>
            <person name="Damasio A.R."/>
            <person name="Diallinas G."/>
            <person name="Emri T."/>
            <person name="Fekete E."/>
            <person name="Flipphi M."/>
            <person name="Freyberg S."/>
            <person name="Gallo A."/>
            <person name="Gournas C."/>
            <person name="Habgood R."/>
            <person name="Hainaut M."/>
            <person name="Harispe M.L."/>
            <person name="Henrissat B."/>
            <person name="Hilden K.S."/>
            <person name="Hope R."/>
            <person name="Hossain A."/>
            <person name="Karabika E."/>
            <person name="Karaffa L."/>
            <person name="Karanyi Z."/>
            <person name="Krasevec N."/>
            <person name="Kuo A."/>
            <person name="Kusch H."/>
            <person name="LaButti K."/>
            <person name="Lagendijk E.L."/>
            <person name="Lapidus A."/>
            <person name="Levasseur A."/>
            <person name="Lindquist E."/>
            <person name="Lipzen A."/>
            <person name="Logrieco A.F."/>
            <person name="MacCabe A."/>
            <person name="Maekelae M.R."/>
            <person name="Malavazi I."/>
            <person name="Melin P."/>
            <person name="Meyer V."/>
            <person name="Mielnichuk N."/>
            <person name="Miskei M."/>
            <person name="Molnar A.P."/>
            <person name="Mule G."/>
            <person name="Ngan C.Y."/>
            <person name="Orejas M."/>
            <person name="Orosz E."/>
            <person name="Ouedraogo J.P."/>
            <person name="Overkamp K.M."/>
            <person name="Park H.-S."/>
            <person name="Perrone G."/>
            <person name="Piumi F."/>
            <person name="Punt P.J."/>
            <person name="Ram A.F."/>
            <person name="Ramon A."/>
            <person name="Rauscher S."/>
            <person name="Record E."/>
            <person name="Riano-Pachon D.M."/>
            <person name="Robert V."/>
            <person name="Roehrig J."/>
            <person name="Ruller R."/>
            <person name="Salamov A."/>
            <person name="Salih N.S."/>
            <person name="Samson R.A."/>
            <person name="Sandor E."/>
            <person name="Sanguinetti M."/>
            <person name="Schuetze T."/>
            <person name="Sepcic K."/>
            <person name="Shelest E."/>
            <person name="Sherlock G."/>
            <person name="Sophianopoulou V."/>
            <person name="Squina F.M."/>
            <person name="Sun H."/>
            <person name="Susca A."/>
            <person name="Todd R.B."/>
            <person name="Tsang A."/>
            <person name="Unkles S.E."/>
            <person name="van de Wiele N."/>
            <person name="van Rossen-Uffink D."/>
            <person name="Oliveira J.V."/>
            <person name="Vesth T.C."/>
            <person name="Visser J."/>
            <person name="Yu J.-H."/>
            <person name="Zhou M."/>
            <person name="Andersen M.R."/>
            <person name="Archer D.B."/>
            <person name="Baker S.E."/>
            <person name="Benoit I."/>
            <person name="Brakhage A.A."/>
            <person name="Braus G.H."/>
            <person name="Fischer R."/>
            <person name="Frisvad J.C."/>
            <person name="Goldman G.H."/>
            <person name="Houbraken J."/>
            <person name="Oakley B."/>
            <person name="Pocsi I."/>
            <person name="Scazzocchio C."/>
            <person name="Seiboth B."/>
            <person name="vanKuyk P.A."/>
            <person name="Wortman J."/>
            <person name="Dyer P.S."/>
            <person name="Grigoriev I.V."/>
        </authorList>
    </citation>
    <scope>NUCLEOTIDE SEQUENCE [LARGE SCALE GENOMIC DNA]</scope>
    <source>
        <strain evidence="6">CBS 593.65</strain>
    </source>
</reference>
<feature type="region of interest" description="Disordered" evidence="4">
    <location>
        <begin position="306"/>
        <end position="327"/>
    </location>
</feature>
<dbReference type="OrthoDB" id="366390at2759"/>
<keyword evidence="6" id="KW-1185">Reference proteome</keyword>
<dbReference type="SUPFAM" id="SSF48403">
    <property type="entry name" value="Ankyrin repeat"/>
    <property type="match status" value="2"/>
</dbReference>
<dbReference type="GeneID" id="63768937"/>
<accession>A0A1L9T5J4</accession>
<feature type="repeat" description="ANK" evidence="3">
    <location>
        <begin position="278"/>
        <end position="310"/>
    </location>
</feature>